<evidence type="ECO:0000256" key="2">
    <source>
        <dbReference type="SAM" id="MobiDB-lite"/>
    </source>
</evidence>
<proteinExistence type="inferred from homology"/>
<dbReference type="GO" id="GO:0005802">
    <property type="term" value="C:trans-Golgi network"/>
    <property type="evidence" value="ECO:0007669"/>
    <property type="project" value="TreeGrafter"/>
</dbReference>
<evidence type="ECO:0000313" key="3">
    <source>
        <dbReference type="EMBL" id="PFH31839.1"/>
    </source>
</evidence>
<dbReference type="Gene3D" id="3.30.1380.20">
    <property type="entry name" value="Trafficking protein particle complex subunit 3"/>
    <property type="match status" value="1"/>
</dbReference>
<dbReference type="STRING" id="94643.A0A2A9M1J0"/>
<evidence type="ECO:0000256" key="1">
    <source>
        <dbReference type="ARBA" id="ARBA00006218"/>
    </source>
</evidence>
<dbReference type="SUPFAM" id="SSF111126">
    <property type="entry name" value="Ligand-binding domain in the NO signalling and Golgi transport"/>
    <property type="match status" value="1"/>
</dbReference>
<feature type="region of interest" description="Disordered" evidence="2">
    <location>
        <begin position="1"/>
        <end position="21"/>
    </location>
</feature>
<dbReference type="GO" id="GO:0005801">
    <property type="term" value="C:cis-Golgi network"/>
    <property type="evidence" value="ECO:0007669"/>
    <property type="project" value="TreeGrafter"/>
</dbReference>
<dbReference type="AlphaFoldDB" id="A0A2A9M1J0"/>
<dbReference type="InterPro" id="IPR024096">
    <property type="entry name" value="NO_sig/Golgi_transp_ligand-bd"/>
</dbReference>
<reference evidence="3 4" key="1">
    <citation type="submission" date="2017-09" db="EMBL/GenBank/DDBJ databases">
        <title>Genome sequencing of Besnoitia besnoiti strain Bb-Ger1.</title>
        <authorList>
            <person name="Schares G."/>
            <person name="Venepally P."/>
            <person name="Lorenzi H.A."/>
        </authorList>
    </citation>
    <scope>NUCLEOTIDE SEQUENCE [LARGE SCALE GENOMIC DNA]</scope>
    <source>
        <strain evidence="3 4">Bb-Ger1</strain>
    </source>
</reference>
<feature type="compositionally biased region" description="Polar residues" evidence="2">
    <location>
        <begin position="1"/>
        <end position="12"/>
    </location>
</feature>
<keyword evidence="4" id="KW-1185">Reference proteome</keyword>
<dbReference type="KEGG" id="bbes:BESB_023310"/>
<dbReference type="RefSeq" id="XP_029215848.1">
    <property type="nucleotide sequence ID" value="XM_029361033.1"/>
</dbReference>
<dbReference type="VEuPathDB" id="ToxoDB:BESB_023310"/>
<dbReference type="EMBL" id="NWUJ01000013">
    <property type="protein sequence ID" value="PFH31839.1"/>
    <property type="molecule type" value="Genomic_DNA"/>
</dbReference>
<name>A0A2A9M1J0_BESBE</name>
<gene>
    <name evidence="3" type="ORF">BESB_023310</name>
</gene>
<protein>
    <submittedName>
        <fullName evidence="3">Transport protein particle (Trapp) component, bet3 protein</fullName>
    </submittedName>
</protein>
<dbReference type="GeneID" id="40307391"/>
<dbReference type="PANTHER" id="PTHR12817:SF0">
    <property type="entry name" value="GEO08327P1"/>
    <property type="match status" value="1"/>
</dbReference>
<accession>A0A2A9M1J0</accession>
<organism evidence="3 4">
    <name type="scientific">Besnoitia besnoiti</name>
    <name type="common">Apicomplexan protozoan</name>
    <dbReference type="NCBI Taxonomy" id="94643"/>
    <lineage>
        <taxon>Eukaryota</taxon>
        <taxon>Sar</taxon>
        <taxon>Alveolata</taxon>
        <taxon>Apicomplexa</taxon>
        <taxon>Conoidasida</taxon>
        <taxon>Coccidia</taxon>
        <taxon>Eucoccidiorida</taxon>
        <taxon>Eimeriorina</taxon>
        <taxon>Sarcocystidae</taxon>
        <taxon>Besnoitia</taxon>
    </lineage>
</organism>
<dbReference type="InterPro" id="IPR037992">
    <property type="entry name" value="TRAPPC6/Trs33"/>
</dbReference>
<sequence>MLNSGGASQPPSYLSAHSSAVSGSSHHHASASSFSAELGVGAPTASGSNPFLSGASGSTASPFSILTPPPREVATSGMLLLQQEVIAYAARRSCGSREEALAVLETAGFQVGVRLLERLSLRLQARVWEQRECLKFICKDLWQILFQKQADRLQTNRRGGYVIQDHSLPWLRRLRPTAASAAASADLHEGAERANVESEALAVKQTEAAVATLTQEPLIHVALVCGIIRGALANMGLTCTVTAEVTASPYCSFQIRIPPS</sequence>
<dbReference type="Proteomes" id="UP000224006">
    <property type="component" value="Chromosome XII"/>
</dbReference>
<dbReference type="Pfam" id="PF04051">
    <property type="entry name" value="TRAPP"/>
    <property type="match status" value="1"/>
</dbReference>
<dbReference type="GO" id="GO:0006888">
    <property type="term" value="P:endoplasmic reticulum to Golgi vesicle-mediated transport"/>
    <property type="evidence" value="ECO:0007669"/>
    <property type="project" value="TreeGrafter"/>
</dbReference>
<dbReference type="GO" id="GO:0030008">
    <property type="term" value="C:TRAPP complex"/>
    <property type="evidence" value="ECO:0007669"/>
    <property type="project" value="TreeGrafter"/>
</dbReference>
<dbReference type="PANTHER" id="PTHR12817">
    <property type="entry name" value="TRAFFICKING PROTEIN PARTICLE COMPLEX SUBUNIT 6B"/>
    <property type="match status" value="1"/>
</dbReference>
<dbReference type="InterPro" id="IPR007194">
    <property type="entry name" value="TRAPP_component"/>
</dbReference>
<comment type="similarity">
    <text evidence="1">Belongs to the TRAPP small subunits family. BET3 subfamily.</text>
</comment>
<dbReference type="OrthoDB" id="941624at2759"/>
<evidence type="ECO:0000313" key="4">
    <source>
        <dbReference type="Proteomes" id="UP000224006"/>
    </source>
</evidence>
<dbReference type="CDD" id="cd14944">
    <property type="entry name" value="TRAPPC6A_Trs33"/>
    <property type="match status" value="1"/>
</dbReference>
<comment type="caution">
    <text evidence="3">The sequence shown here is derived from an EMBL/GenBank/DDBJ whole genome shotgun (WGS) entry which is preliminary data.</text>
</comment>